<dbReference type="AlphaFoldDB" id="A0A103XE50"/>
<evidence type="ECO:0000313" key="1">
    <source>
        <dbReference type="EMBL" id="KVH89001.1"/>
    </source>
</evidence>
<comment type="caution">
    <text evidence="1">The sequence shown here is derived from an EMBL/GenBank/DDBJ whole genome shotgun (WGS) entry which is preliminary data.</text>
</comment>
<dbReference type="Proteomes" id="UP000243975">
    <property type="component" value="Unassembled WGS sequence"/>
</dbReference>
<gene>
    <name evidence="1" type="ORF">Ccrd_009004</name>
</gene>
<dbReference type="EMBL" id="LEKV01005321">
    <property type="protein sequence ID" value="KVH89001.1"/>
    <property type="molecule type" value="Genomic_DNA"/>
</dbReference>
<protein>
    <submittedName>
        <fullName evidence="1">Uncharacterized protein</fullName>
    </submittedName>
</protein>
<evidence type="ECO:0000313" key="2">
    <source>
        <dbReference type="Proteomes" id="UP000243975"/>
    </source>
</evidence>
<name>A0A103XE50_CYNCS</name>
<accession>A0A103XE50</accession>
<dbReference type="Gramene" id="KVH89001">
    <property type="protein sequence ID" value="KVH89001"/>
    <property type="gene ID" value="Ccrd_009004"/>
</dbReference>
<keyword evidence="2" id="KW-1185">Reference proteome</keyword>
<proteinExistence type="predicted"/>
<sequence>MVHERLVLPGPTANPPSQLLLSLQKLDDMIELVKFWEENCERSIGFGMDDEVEVVDAIDLLFFLEPPPTGTLLRDPPLVQYLLQPLQKPLSSIHEWVEKGKGLVLMSKLE</sequence>
<reference evidence="1 2" key="1">
    <citation type="journal article" date="2016" name="Sci. Rep.">
        <title>The genome sequence of the outbreeding globe artichoke constructed de novo incorporating a phase-aware low-pass sequencing strategy of F1 progeny.</title>
        <authorList>
            <person name="Scaglione D."/>
            <person name="Reyes-Chin-Wo S."/>
            <person name="Acquadro A."/>
            <person name="Froenicke L."/>
            <person name="Portis E."/>
            <person name="Beitel C."/>
            <person name="Tirone M."/>
            <person name="Mauro R."/>
            <person name="Lo Monaco A."/>
            <person name="Mauromicale G."/>
            <person name="Faccioli P."/>
            <person name="Cattivelli L."/>
            <person name="Rieseberg L."/>
            <person name="Michelmore R."/>
            <person name="Lanteri S."/>
        </authorList>
    </citation>
    <scope>NUCLEOTIDE SEQUENCE [LARGE SCALE GENOMIC DNA]</scope>
    <source>
        <strain evidence="1">2C</strain>
    </source>
</reference>
<organism evidence="1 2">
    <name type="scientific">Cynara cardunculus var. scolymus</name>
    <name type="common">Globe artichoke</name>
    <name type="synonym">Cynara scolymus</name>
    <dbReference type="NCBI Taxonomy" id="59895"/>
    <lineage>
        <taxon>Eukaryota</taxon>
        <taxon>Viridiplantae</taxon>
        <taxon>Streptophyta</taxon>
        <taxon>Embryophyta</taxon>
        <taxon>Tracheophyta</taxon>
        <taxon>Spermatophyta</taxon>
        <taxon>Magnoliopsida</taxon>
        <taxon>eudicotyledons</taxon>
        <taxon>Gunneridae</taxon>
        <taxon>Pentapetalae</taxon>
        <taxon>asterids</taxon>
        <taxon>campanulids</taxon>
        <taxon>Asterales</taxon>
        <taxon>Asteraceae</taxon>
        <taxon>Carduoideae</taxon>
        <taxon>Cardueae</taxon>
        <taxon>Carduinae</taxon>
        <taxon>Cynara</taxon>
    </lineage>
</organism>